<feature type="domain" description="CusB-like beta-barrel" evidence="2">
    <location>
        <begin position="229"/>
        <end position="300"/>
    </location>
</feature>
<reference evidence="4" key="1">
    <citation type="submission" date="2022-10" db="EMBL/GenBank/DDBJ databases">
        <title>Comparative genomics and taxonomic characterization of three novel marine species of genus Reichenbachiella exhibiting antioxidant and polysaccharide degradation activities.</title>
        <authorList>
            <person name="Muhammad N."/>
            <person name="Lee Y.-J."/>
            <person name="Ko J."/>
            <person name="Kim S.-G."/>
        </authorList>
    </citation>
    <scope>NUCLEOTIDE SEQUENCE</scope>
    <source>
        <strain evidence="4">Wsw4-B4</strain>
    </source>
</reference>
<evidence type="ECO:0000256" key="1">
    <source>
        <dbReference type="ARBA" id="ARBA00009477"/>
    </source>
</evidence>
<evidence type="ECO:0000313" key="4">
    <source>
        <dbReference type="EMBL" id="UXX78476.1"/>
    </source>
</evidence>
<dbReference type="Gene3D" id="2.40.50.100">
    <property type="match status" value="1"/>
</dbReference>
<dbReference type="PROSITE" id="PS51257">
    <property type="entry name" value="PROKAR_LIPOPROTEIN"/>
    <property type="match status" value="1"/>
</dbReference>
<gene>
    <name evidence="4" type="ORF">N7E81_14030</name>
</gene>
<proteinExistence type="inferred from homology"/>
<dbReference type="PANTHER" id="PTHR30469:SF37">
    <property type="entry name" value="RAGD PROTEIN"/>
    <property type="match status" value="1"/>
</dbReference>
<dbReference type="SUPFAM" id="SSF111369">
    <property type="entry name" value="HlyD-like secretion proteins"/>
    <property type="match status" value="1"/>
</dbReference>
<dbReference type="Gene3D" id="1.10.287.470">
    <property type="entry name" value="Helix hairpin bin"/>
    <property type="match status" value="1"/>
</dbReference>
<dbReference type="Pfam" id="PF25954">
    <property type="entry name" value="Beta-barrel_RND_2"/>
    <property type="match status" value="1"/>
</dbReference>
<feature type="domain" description="CzcB-like barrel-sandwich hybrid" evidence="3">
    <location>
        <begin position="64"/>
        <end position="209"/>
    </location>
</feature>
<name>A0ABY6CX24_9BACT</name>
<dbReference type="Pfam" id="PF25973">
    <property type="entry name" value="BSH_CzcB"/>
    <property type="match status" value="1"/>
</dbReference>
<dbReference type="EMBL" id="CP106735">
    <property type="protein sequence ID" value="UXX78476.1"/>
    <property type="molecule type" value="Genomic_DNA"/>
</dbReference>
<dbReference type="Proteomes" id="UP001062165">
    <property type="component" value="Chromosome"/>
</dbReference>
<accession>A0ABY6CX24</accession>
<dbReference type="InterPro" id="IPR058647">
    <property type="entry name" value="BSH_CzcB-like"/>
</dbReference>
<protein>
    <submittedName>
        <fullName evidence="4">Efflux RND transporter periplasmic adaptor subunit</fullName>
    </submittedName>
</protein>
<comment type="similarity">
    <text evidence="1">Belongs to the membrane fusion protein (MFP) (TC 8.A.1) family.</text>
</comment>
<dbReference type="InterPro" id="IPR006143">
    <property type="entry name" value="RND_pump_MFP"/>
</dbReference>
<dbReference type="Gene3D" id="2.40.30.170">
    <property type="match status" value="1"/>
</dbReference>
<organism evidence="4 5">
    <name type="scientific">Reichenbachiella carrageenanivorans</name>
    <dbReference type="NCBI Taxonomy" id="2979869"/>
    <lineage>
        <taxon>Bacteria</taxon>
        <taxon>Pseudomonadati</taxon>
        <taxon>Bacteroidota</taxon>
        <taxon>Cytophagia</taxon>
        <taxon>Cytophagales</taxon>
        <taxon>Reichenbachiellaceae</taxon>
        <taxon>Reichenbachiella</taxon>
    </lineage>
</organism>
<dbReference type="Gene3D" id="2.40.420.20">
    <property type="match status" value="1"/>
</dbReference>
<evidence type="ECO:0000313" key="5">
    <source>
        <dbReference type="Proteomes" id="UP001062165"/>
    </source>
</evidence>
<dbReference type="RefSeq" id="WP_263050221.1">
    <property type="nucleotide sequence ID" value="NZ_CP106735.1"/>
</dbReference>
<evidence type="ECO:0000259" key="2">
    <source>
        <dbReference type="Pfam" id="PF25954"/>
    </source>
</evidence>
<dbReference type="InterPro" id="IPR058792">
    <property type="entry name" value="Beta-barrel_RND_2"/>
</dbReference>
<keyword evidence="5" id="KW-1185">Reference proteome</keyword>
<evidence type="ECO:0000259" key="3">
    <source>
        <dbReference type="Pfam" id="PF25973"/>
    </source>
</evidence>
<sequence>MYKAIERVGCLIVIAVLIQSCSHGAKSNESPKTLVPEVEITNVQEKTPSRQVVLPGELKPWNKVDILARVRGYVGGIHVDRGSMVKKGQVLTVLEAPEVVAELGNAQAQYETAKAGVIEQEARLRSSKLTYNRLMVTSKTPGAVSANEIDMAYARMMVDSAATVSREGLLEAARAKLVSQRQLVKYLTVRAPFNGIITARNVSPGTLVGSGGNQGLPMFVLEDRSRLRLTVAIPERMTNAIPKDSEVSFVVAANPGDSFVGHYARSANSLEEMNRSMLTEFDVDNKSGELKSGMYAEVTLPLVRNEATLFVPASALVHTSEGVYVIKTVGNTAEWVSVEKGNQIEDLVEVFGAIEAKQNILLVGNPEIRNGQRVNIAPSKS</sequence>
<dbReference type="PANTHER" id="PTHR30469">
    <property type="entry name" value="MULTIDRUG RESISTANCE PROTEIN MDTA"/>
    <property type="match status" value="1"/>
</dbReference>
<dbReference type="NCBIfam" id="TIGR01730">
    <property type="entry name" value="RND_mfp"/>
    <property type="match status" value="1"/>
</dbReference>